<evidence type="ECO:0000259" key="2">
    <source>
        <dbReference type="Pfam" id="PF11977"/>
    </source>
</evidence>
<dbReference type="GO" id="GO:0003729">
    <property type="term" value="F:mRNA binding"/>
    <property type="evidence" value="ECO:0007669"/>
    <property type="project" value="TreeGrafter"/>
</dbReference>
<dbReference type="STRING" id="407821.A0A087TGJ5"/>
<feature type="region of interest" description="Disordered" evidence="1">
    <location>
        <begin position="71"/>
        <end position="100"/>
    </location>
</feature>
<dbReference type="InterPro" id="IPR021869">
    <property type="entry name" value="RNase_Zc3h12_NYN"/>
</dbReference>
<dbReference type="PANTHER" id="PTHR12876">
    <property type="entry name" value="N4BP1-RELATED"/>
    <property type="match status" value="1"/>
</dbReference>
<dbReference type="GO" id="GO:0005634">
    <property type="term" value="C:nucleus"/>
    <property type="evidence" value="ECO:0007669"/>
    <property type="project" value="TreeGrafter"/>
</dbReference>
<dbReference type="CDD" id="cd18719">
    <property type="entry name" value="PIN_Zc3h12a-N4BP1-like"/>
    <property type="match status" value="1"/>
</dbReference>
<proteinExistence type="predicted"/>
<evidence type="ECO:0000313" key="3">
    <source>
        <dbReference type="EMBL" id="KFM64234.1"/>
    </source>
</evidence>
<organism evidence="3 4">
    <name type="scientific">Stegodyphus mimosarum</name>
    <name type="common">African social velvet spider</name>
    <dbReference type="NCBI Taxonomy" id="407821"/>
    <lineage>
        <taxon>Eukaryota</taxon>
        <taxon>Metazoa</taxon>
        <taxon>Ecdysozoa</taxon>
        <taxon>Arthropoda</taxon>
        <taxon>Chelicerata</taxon>
        <taxon>Arachnida</taxon>
        <taxon>Araneae</taxon>
        <taxon>Araneomorphae</taxon>
        <taxon>Entelegynae</taxon>
        <taxon>Eresoidea</taxon>
        <taxon>Eresidae</taxon>
        <taxon>Stegodyphus</taxon>
    </lineage>
</organism>
<name>A0A087TGJ5_STEMI</name>
<dbReference type="InterPro" id="IPR051101">
    <property type="entry name" value="ZC3H12/N4BP1_RNase_Reg"/>
</dbReference>
<evidence type="ECO:0000256" key="1">
    <source>
        <dbReference type="SAM" id="MobiDB-lite"/>
    </source>
</evidence>
<feature type="domain" description="RNase NYN" evidence="2">
    <location>
        <begin position="263"/>
        <end position="417"/>
    </location>
</feature>
<protein>
    <submittedName>
        <fullName evidence="3">Putative ribonuclease</fullName>
    </submittedName>
</protein>
<dbReference type="EMBL" id="KK115131">
    <property type="protein sequence ID" value="KFM64234.1"/>
    <property type="molecule type" value="Genomic_DNA"/>
</dbReference>
<dbReference type="GO" id="GO:0036464">
    <property type="term" value="C:cytoplasmic ribonucleoprotein granule"/>
    <property type="evidence" value="ECO:0007669"/>
    <property type="project" value="TreeGrafter"/>
</dbReference>
<dbReference type="Proteomes" id="UP000054359">
    <property type="component" value="Unassembled WGS sequence"/>
</dbReference>
<dbReference type="Pfam" id="PF11977">
    <property type="entry name" value="RNase_Zc3h12a"/>
    <property type="match status" value="1"/>
</dbReference>
<evidence type="ECO:0000313" key="4">
    <source>
        <dbReference type="Proteomes" id="UP000054359"/>
    </source>
</evidence>
<accession>A0A087TGJ5</accession>
<dbReference type="PANTHER" id="PTHR12876:SF35">
    <property type="entry name" value="LD08718P-RELATED"/>
    <property type="match status" value="1"/>
</dbReference>
<keyword evidence="4" id="KW-1185">Reference proteome</keyword>
<dbReference type="OrthoDB" id="392925at2759"/>
<dbReference type="GO" id="GO:0004521">
    <property type="term" value="F:RNA endonuclease activity"/>
    <property type="evidence" value="ECO:0007669"/>
    <property type="project" value="TreeGrafter"/>
</dbReference>
<sequence>MEDIFLTVAEHKLLRKHKKSLEARYNVKLNMPEVDESTANYSCDLIFASICGNKENIECVKQFLQRKKAEKIPKYEESNSEPTTVPVITLSDSSDDDDDRDASVLIETSNKENFKKRKKPEDEVLTVIDITSPAVKDVKFKKRKKPEDEVLTLIDITSPAVKDVKYEKCTEKASKRRRKEKLPVQRANFIPLKNRGGRKQRQKNQAFKKKKNERVAVPFGDFIPLTNEQKQENQENIQNADLEVVALDETAVSSPIPMGPRLLRPVVIDGSNVAREHGKTHNTFSCKGIKICVDYFLNRGHTQVTAFVPHYRRHCTSGPISTTDQEILEELYRTQHVVFTPSRRVQGKRMTCYDDRFIVELAAMTGGVILSNDNYKDLIDVSDAFKKTIEERLLMFCFVGDILMIPNDPLGRNGPCLYDFLSFPVKECTRLLVIVMLIEKYTHFQKLNTEKKILIS</sequence>
<feature type="non-terminal residue" evidence="3">
    <location>
        <position position="456"/>
    </location>
</feature>
<gene>
    <name evidence="3" type="ORF">X975_08275</name>
</gene>
<reference evidence="3 4" key="1">
    <citation type="submission" date="2013-11" db="EMBL/GenBank/DDBJ databases">
        <title>Genome sequencing of Stegodyphus mimosarum.</title>
        <authorList>
            <person name="Bechsgaard J."/>
        </authorList>
    </citation>
    <scope>NUCLEOTIDE SEQUENCE [LARGE SCALE GENOMIC DNA]</scope>
</reference>
<dbReference type="Gene3D" id="3.40.50.11980">
    <property type="match status" value="1"/>
</dbReference>
<dbReference type="AlphaFoldDB" id="A0A087TGJ5"/>
<dbReference type="FunFam" id="3.40.50.11980:FF:000001">
    <property type="entry name" value="ZC3H12A isoform 1"/>
    <property type="match status" value="1"/>
</dbReference>